<dbReference type="Pfam" id="PF24883">
    <property type="entry name" value="NPHP3_N"/>
    <property type="match status" value="1"/>
</dbReference>
<dbReference type="InterPro" id="IPR002110">
    <property type="entry name" value="Ankyrin_rpt"/>
</dbReference>
<keyword evidence="1" id="KW-0677">Repeat</keyword>
<proteinExistence type="predicted"/>
<sequence>MAGPSDDAFARARSKFTKSIGPHLAQQFSGCTLKDVRDAIRDIQREHGEEDNLRNMRRLSAFIEAMEQFGKVVDVFLNASEFVCFVWGPIKFLLGIAKTHIDSFENLLDAYSDIGDVIPGLMHYRTTFEKHPPLATVLEDYYSDILRFHSEAIVVFRRPRWKKFFHATWKTFDTQFSPILQSLERRRQLIDGEKSSATLYEIEKVREEIEAVRTAQREQAEAGDLEKHQMRLAQIKQKLQFANYQLDQEISTEDRSGSNSGQWIFEDPRFLTWKDLEEGGNQVLFIHGKPGAGKTTLVSSIVEKLLAERSNSLKNSPHSELALAYFYFKHGQDDKNTLNGMLRAFLEQLIDQDLGVSRHFHELINTMSGVNLRSTKTLEGLVQTCLEGYRATYLILDGLDECADGEALKTIEWVLSLVSHQHEPTDTTAKIRIALAGQHDGVMDIPLASHPSISLDHAGHRQDIHSYTETFVHKIQEKFNLSANLKEEIVSLVLKEAEGMFLFARVVLDNLFRQTRLSRLKQEILPGVFPKGLEKAYDRVVARILDESSDSEREDALKVLGLVACANRVLFWREIQAFFCIDPLETRVNHDNRLLVSCKALCGSLLDTHRPADRSSGLDDLVQMVHQTARLYLLRKRLDAFEENMKLSKFCIQYLTSTPFQATSTQEIEGQALEGYYALQEYCVQYWCHHLHECVQRVPQSRQEDLDRLVSLARTFMVSYRATSEDSAKVCLADLNSTIKTIRDLPLDIRVLSGLFDFTTSIVRVREVIEALRPTTGNSFVGSPAEQHPTNLQGTHATFKCHKPWCDFFTDGFPTLQEQRRHMDFHDFPFCCPVEGCFAETIGFDSEIKLSEHRKNYHTNADDEIKFPALGTKRPLTLCAAVERGDLTTVVDLLDAGADINDTSRSKGKLSPLTHAVRAGNLEVVKVLLARGADINFGGLKSQPPLWHAVHSGNVDIFNFLRTHPQVETTQSQVAFWAADSGHVDIVRVVTMLGYDTGDKSDLLAQACRVSHPEVVRYLLRNGYDNFVTEMCLLQSLRAYCLERKLQGNVVLEALLATGKVEIREKSEEVIWATLQYCHNPPALEMILSYPKLFIQWTKLDGYRNQVMYEGWDRAVAIFTEFVALREQARELIKTYDEAVRRGDALDDVAFAIFKVTTENAGTEHLVEWARTLTFNKQSPCRRELEHFVALVNDAKGTISEWGYKGDGLHKDFVKFVRS</sequence>
<dbReference type="PROSITE" id="PS50088">
    <property type="entry name" value="ANK_REPEAT"/>
    <property type="match status" value="1"/>
</dbReference>
<evidence type="ECO:0000256" key="2">
    <source>
        <dbReference type="PROSITE-ProRule" id="PRU00023"/>
    </source>
</evidence>
<dbReference type="SUPFAM" id="SSF48403">
    <property type="entry name" value="Ankyrin repeat"/>
    <property type="match status" value="1"/>
</dbReference>
<dbReference type="Proteomes" id="UP001321749">
    <property type="component" value="Unassembled WGS sequence"/>
</dbReference>
<organism evidence="4 5">
    <name type="scientific">Cladorrhinum samala</name>
    <dbReference type="NCBI Taxonomy" id="585594"/>
    <lineage>
        <taxon>Eukaryota</taxon>
        <taxon>Fungi</taxon>
        <taxon>Dikarya</taxon>
        <taxon>Ascomycota</taxon>
        <taxon>Pezizomycotina</taxon>
        <taxon>Sordariomycetes</taxon>
        <taxon>Sordariomycetidae</taxon>
        <taxon>Sordariales</taxon>
        <taxon>Podosporaceae</taxon>
        <taxon>Cladorrhinum</taxon>
    </lineage>
</organism>
<accession>A0AAV9I069</accession>
<feature type="domain" description="NACHT" evidence="3">
    <location>
        <begin position="282"/>
        <end position="434"/>
    </location>
</feature>
<dbReference type="AlphaFoldDB" id="A0AAV9I069"/>
<evidence type="ECO:0000313" key="4">
    <source>
        <dbReference type="EMBL" id="KAK4466013.1"/>
    </source>
</evidence>
<evidence type="ECO:0000256" key="1">
    <source>
        <dbReference type="ARBA" id="ARBA00022737"/>
    </source>
</evidence>
<dbReference type="InterPro" id="IPR056125">
    <property type="entry name" value="DUF7708"/>
</dbReference>
<dbReference type="Pfam" id="PF12796">
    <property type="entry name" value="Ank_2"/>
    <property type="match status" value="1"/>
</dbReference>
<keyword evidence="2" id="KW-0040">ANK repeat</keyword>
<dbReference type="EMBL" id="MU864934">
    <property type="protein sequence ID" value="KAK4466013.1"/>
    <property type="molecule type" value="Genomic_DNA"/>
</dbReference>
<evidence type="ECO:0000259" key="3">
    <source>
        <dbReference type="PROSITE" id="PS50837"/>
    </source>
</evidence>
<dbReference type="Gene3D" id="3.40.50.300">
    <property type="entry name" value="P-loop containing nucleotide triphosphate hydrolases"/>
    <property type="match status" value="1"/>
</dbReference>
<dbReference type="Pfam" id="PF24809">
    <property type="entry name" value="DUF7708"/>
    <property type="match status" value="1"/>
</dbReference>
<evidence type="ECO:0000313" key="5">
    <source>
        <dbReference type="Proteomes" id="UP001321749"/>
    </source>
</evidence>
<dbReference type="Gene3D" id="1.25.40.20">
    <property type="entry name" value="Ankyrin repeat-containing domain"/>
    <property type="match status" value="1"/>
</dbReference>
<dbReference type="PROSITE" id="PS50297">
    <property type="entry name" value="ANK_REP_REGION"/>
    <property type="match status" value="1"/>
</dbReference>
<reference evidence="4" key="2">
    <citation type="submission" date="2023-06" db="EMBL/GenBank/DDBJ databases">
        <authorList>
            <consortium name="Lawrence Berkeley National Laboratory"/>
            <person name="Mondo S.J."/>
            <person name="Hensen N."/>
            <person name="Bonometti L."/>
            <person name="Westerberg I."/>
            <person name="Brannstrom I.O."/>
            <person name="Guillou S."/>
            <person name="Cros-Aarteil S."/>
            <person name="Calhoun S."/>
            <person name="Haridas S."/>
            <person name="Kuo A."/>
            <person name="Pangilinan J."/>
            <person name="Riley R."/>
            <person name="Labutti K."/>
            <person name="Andreopoulos B."/>
            <person name="Lipzen A."/>
            <person name="Chen C."/>
            <person name="Yanf M."/>
            <person name="Daum C."/>
            <person name="Ng V."/>
            <person name="Clum A."/>
            <person name="Steindorff A."/>
            <person name="Ohm R."/>
            <person name="Martin F."/>
            <person name="Silar P."/>
            <person name="Natvig D."/>
            <person name="Lalanne C."/>
            <person name="Gautier V."/>
            <person name="Ament-Velasquez S.L."/>
            <person name="Kruys A."/>
            <person name="Hutchinson M.I."/>
            <person name="Powell A.J."/>
            <person name="Barry K."/>
            <person name="Miller A.N."/>
            <person name="Grigoriev I.V."/>
            <person name="Debuchy R."/>
            <person name="Gladieux P."/>
            <person name="Thoren M.H."/>
            <person name="Johannesson H."/>
        </authorList>
    </citation>
    <scope>NUCLEOTIDE SEQUENCE</scope>
    <source>
        <strain evidence="4">PSN324</strain>
    </source>
</reference>
<dbReference type="SUPFAM" id="SSF52540">
    <property type="entry name" value="P-loop containing nucleoside triphosphate hydrolases"/>
    <property type="match status" value="1"/>
</dbReference>
<dbReference type="InterPro" id="IPR036770">
    <property type="entry name" value="Ankyrin_rpt-contain_sf"/>
</dbReference>
<protein>
    <recommendedName>
        <fullName evidence="3">NACHT domain-containing protein</fullName>
    </recommendedName>
</protein>
<comment type="caution">
    <text evidence="4">The sequence shown here is derived from an EMBL/GenBank/DDBJ whole genome shotgun (WGS) entry which is preliminary data.</text>
</comment>
<reference evidence="4" key="1">
    <citation type="journal article" date="2023" name="Mol. Phylogenet. Evol.">
        <title>Genome-scale phylogeny and comparative genomics of the fungal order Sordariales.</title>
        <authorList>
            <person name="Hensen N."/>
            <person name="Bonometti L."/>
            <person name="Westerberg I."/>
            <person name="Brannstrom I.O."/>
            <person name="Guillou S."/>
            <person name="Cros-Aarteil S."/>
            <person name="Calhoun S."/>
            <person name="Haridas S."/>
            <person name="Kuo A."/>
            <person name="Mondo S."/>
            <person name="Pangilinan J."/>
            <person name="Riley R."/>
            <person name="LaButti K."/>
            <person name="Andreopoulos B."/>
            <person name="Lipzen A."/>
            <person name="Chen C."/>
            <person name="Yan M."/>
            <person name="Daum C."/>
            <person name="Ng V."/>
            <person name="Clum A."/>
            <person name="Steindorff A."/>
            <person name="Ohm R.A."/>
            <person name="Martin F."/>
            <person name="Silar P."/>
            <person name="Natvig D.O."/>
            <person name="Lalanne C."/>
            <person name="Gautier V."/>
            <person name="Ament-Velasquez S.L."/>
            <person name="Kruys A."/>
            <person name="Hutchinson M.I."/>
            <person name="Powell A.J."/>
            <person name="Barry K."/>
            <person name="Miller A.N."/>
            <person name="Grigoriev I.V."/>
            <person name="Debuchy R."/>
            <person name="Gladieux P."/>
            <person name="Hiltunen Thoren M."/>
            <person name="Johannesson H."/>
        </authorList>
    </citation>
    <scope>NUCLEOTIDE SEQUENCE</scope>
    <source>
        <strain evidence="4">PSN324</strain>
    </source>
</reference>
<dbReference type="PANTHER" id="PTHR10039">
    <property type="entry name" value="AMELOGENIN"/>
    <property type="match status" value="1"/>
</dbReference>
<keyword evidence="5" id="KW-1185">Reference proteome</keyword>
<feature type="repeat" description="ANK" evidence="2">
    <location>
        <begin position="908"/>
        <end position="936"/>
    </location>
</feature>
<dbReference type="InterPro" id="IPR056884">
    <property type="entry name" value="NPHP3-like_N"/>
</dbReference>
<dbReference type="PROSITE" id="PS50837">
    <property type="entry name" value="NACHT"/>
    <property type="match status" value="1"/>
</dbReference>
<dbReference type="InterPro" id="IPR007111">
    <property type="entry name" value="NACHT_NTPase"/>
</dbReference>
<gene>
    <name evidence="4" type="ORF">QBC42DRAFT_335816</name>
</gene>
<dbReference type="PANTHER" id="PTHR10039:SF14">
    <property type="entry name" value="NACHT DOMAIN-CONTAINING PROTEIN"/>
    <property type="match status" value="1"/>
</dbReference>
<name>A0AAV9I069_9PEZI</name>
<dbReference type="SMART" id="SM00248">
    <property type="entry name" value="ANK"/>
    <property type="match status" value="4"/>
</dbReference>
<dbReference type="InterPro" id="IPR027417">
    <property type="entry name" value="P-loop_NTPase"/>
</dbReference>